<dbReference type="Pfam" id="PF00581">
    <property type="entry name" value="Rhodanese"/>
    <property type="match status" value="1"/>
</dbReference>
<evidence type="ECO:0000313" key="4">
    <source>
        <dbReference type="Proteomes" id="UP000323917"/>
    </source>
</evidence>
<dbReference type="PANTHER" id="PTHR43268:SF3">
    <property type="entry name" value="RHODANESE-LIKE DOMAIN-CONTAINING PROTEIN 7-RELATED"/>
    <property type="match status" value="1"/>
</dbReference>
<dbReference type="OrthoDB" id="9784108at2"/>
<dbReference type="AlphaFoldDB" id="A0A5B9Q1A3"/>
<keyword evidence="3" id="KW-0548">Nucleotidyltransferase</keyword>
<dbReference type="Pfam" id="PF17773">
    <property type="entry name" value="UPF0176_N"/>
    <property type="match status" value="1"/>
</dbReference>
<dbReference type="EMBL" id="CP042913">
    <property type="protein sequence ID" value="QEG32827.1"/>
    <property type="molecule type" value="Genomic_DNA"/>
</dbReference>
<dbReference type="GO" id="GO:0016779">
    <property type="term" value="F:nucleotidyltransferase activity"/>
    <property type="evidence" value="ECO:0007669"/>
    <property type="project" value="UniProtKB-KW"/>
</dbReference>
<dbReference type="Gene3D" id="3.30.70.100">
    <property type="match status" value="1"/>
</dbReference>
<keyword evidence="3" id="KW-0808">Transferase</keyword>
<dbReference type="SUPFAM" id="SSF52821">
    <property type="entry name" value="Rhodanese/Cell cycle control phosphatase"/>
    <property type="match status" value="1"/>
</dbReference>
<dbReference type="SMART" id="SM00450">
    <property type="entry name" value="RHOD"/>
    <property type="match status" value="1"/>
</dbReference>
<accession>A0A5B9Q1A3</accession>
<keyword evidence="1" id="KW-0560">Oxidoreductase</keyword>
<gene>
    <name evidence="3" type="primary">moeZ_1</name>
    <name evidence="1" type="synonym">trhO</name>
    <name evidence="3" type="ORF">Pr1d_00870</name>
</gene>
<evidence type="ECO:0000256" key="1">
    <source>
        <dbReference type="HAMAP-Rule" id="MF_00469"/>
    </source>
</evidence>
<dbReference type="InterPro" id="IPR036873">
    <property type="entry name" value="Rhodanese-like_dom_sf"/>
</dbReference>
<evidence type="ECO:0000259" key="2">
    <source>
        <dbReference type="PROSITE" id="PS50206"/>
    </source>
</evidence>
<dbReference type="GO" id="GO:0016705">
    <property type="term" value="F:oxidoreductase activity, acting on paired donors, with incorporation or reduction of molecular oxygen"/>
    <property type="evidence" value="ECO:0007669"/>
    <property type="project" value="UniProtKB-UniRule"/>
</dbReference>
<dbReference type="GO" id="GO:0006400">
    <property type="term" value="P:tRNA modification"/>
    <property type="evidence" value="ECO:0007669"/>
    <property type="project" value="UniProtKB-UniRule"/>
</dbReference>
<dbReference type="RefSeq" id="WP_148071654.1">
    <property type="nucleotide sequence ID" value="NZ_CP042913.1"/>
</dbReference>
<dbReference type="Gene3D" id="3.40.250.10">
    <property type="entry name" value="Rhodanese-like domain"/>
    <property type="match status" value="1"/>
</dbReference>
<dbReference type="HAMAP" id="MF_00469">
    <property type="entry name" value="TrhO"/>
    <property type="match status" value="1"/>
</dbReference>
<proteinExistence type="inferred from homology"/>
<protein>
    <recommendedName>
        <fullName evidence="1">tRNA uridine(34) hydroxylase</fullName>
        <ecNumber evidence="1">1.14.-.-</ecNumber>
    </recommendedName>
    <alternativeName>
        <fullName evidence="1">tRNA hydroxylation protein O</fullName>
    </alternativeName>
</protein>
<comment type="catalytic activity">
    <reaction evidence="1">
        <text>uridine(34) in tRNA + AH2 + O2 = 5-hydroxyuridine(34) in tRNA + A + H2O</text>
        <dbReference type="Rhea" id="RHEA:64224"/>
        <dbReference type="Rhea" id="RHEA-COMP:11727"/>
        <dbReference type="Rhea" id="RHEA-COMP:13381"/>
        <dbReference type="ChEBI" id="CHEBI:13193"/>
        <dbReference type="ChEBI" id="CHEBI:15377"/>
        <dbReference type="ChEBI" id="CHEBI:15379"/>
        <dbReference type="ChEBI" id="CHEBI:17499"/>
        <dbReference type="ChEBI" id="CHEBI:65315"/>
        <dbReference type="ChEBI" id="CHEBI:136877"/>
    </reaction>
</comment>
<dbReference type="InterPro" id="IPR040503">
    <property type="entry name" value="TRHO_N"/>
</dbReference>
<dbReference type="PANTHER" id="PTHR43268">
    <property type="entry name" value="THIOSULFATE SULFURTRANSFERASE/RHODANESE-LIKE DOMAIN-CONTAINING PROTEIN 2"/>
    <property type="match status" value="1"/>
</dbReference>
<name>A0A5B9Q1A3_9BACT</name>
<organism evidence="3 4">
    <name type="scientific">Bythopirellula goksoeyrii</name>
    <dbReference type="NCBI Taxonomy" id="1400387"/>
    <lineage>
        <taxon>Bacteria</taxon>
        <taxon>Pseudomonadati</taxon>
        <taxon>Planctomycetota</taxon>
        <taxon>Planctomycetia</taxon>
        <taxon>Pirellulales</taxon>
        <taxon>Lacipirellulaceae</taxon>
        <taxon>Bythopirellula</taxon>
    </lineage>
</organism>
<dbReference type="EC" id="1.14.-.-" evidence="1"/>
<evidence type="ECO:0000313" key="3">
    <source>
        <dbReference type="EMBL" id="QEG32827.1"/>
    </source>
</evidence>
<keyword evidence="4" id="KW-1185">Reference proteome</keyword>
<dbReference type="Proteomes" id="UP000323917">
    <property type="component" value="Chromosome"/>
</dbReference>
<dbReference type="InterPro" id="IPR001763">
    <property type="entry name" value="Rhodanese-like_dom"/>
</dbReference>
<dbReference type="KEGG" id="bgok:Pr1d_00870"/>
<comment type="similarity">
    <text evidence="1">Belongs to the TrhO family.</text>
</comment>
<keyword evidence="1" id="KW-0819">tRNA processing</keyword>
<dbReference type="PROSITE" id="PS50206">
    <property type="entry name" value="RHODANESE_3"/>
    <property type="match status" value="1"/>
</dbReference>
<feature type="domain" description="Rhodanese" evidence="2">
    <location>
        <begin position="137"/>
        <end position="231"/>
    </location>
</feature>
<dbReference type="InterPro" id="IPR020936">
    <property type="entry name" value="TrhO"/>
</dbReference>
<reference evidence="3 4" key="1">
    <citation type="submission" date="2019-08" db="EMBL/GenBank/DDBJ databases">
        <title>Deep-cultivation of Planctomycetes and their phenomic and genomic characterization uncovers novel biology.</title>
        <authorList>
            <person name="Wiegand S."/>
            <person name="Jogler M."/>
            <person name="Boedeker C."/>
            <person name="Pinto D."/>
            <person name="Vollmers J."/>
            <person name="Rivas-Marin E."/>
            <person name="Kohn T."/>
            <person name="Peeters S.H."/>
            <person name="Heuer A."/>
            <person name="Rast P."/>
            <person name="Oberbeckmann S."/>
            <person name="Bunk B."/>
            <person name="Jeske O."/>
            <person name="Meyerdierks A."/>
            <person name="Storesund J.E."/>
            <person name="Kallscheuer N."/>
            <person name="Luecker S."/>
            <person name="Lage O.M."/>
            <person name="Pohl T."/>
            <person name="Merkel B.J."/>
            <person name="Hornburger P."/>
            <person name="Mueller R.-W."/>
            <person name="Bruemmer F."/>
            <person name="Labrenz M."/>
            <person name="Spormann A.M."/>
            <person name="Op den Camp H."/>
            <person name="Overmann J."/>
            <person name="Amann R."/>
            <person name="Jetten M.S.M."/>
            <person name="Mascher T."/>
            <person name="Medema M.H."/>
            <person name="Devos D.P."/>
            <person name="Kaster A.-K."/>
            <person name="Ovreas L."/>
            <person name="Rohde M."/>
            <person name="Galperin M.Y."/>
            <person name="Jogler C."/>
        </authorList>
    </citation>
    <scope>NUCLEOTIDE SEQUENCE [LARGE SCALE GENOMIC DNA]</scope>
    <source>
        <strain evidence="3 4">Pr1d</strain>
    </source>
</reference>
<comment type="function">
    <text evidence="1">Catalyzes oxygen-dependent 5-hydroxyuridine (ho5U) modification at position 34 in tRNAs.</text>
</comment>
<sequence>MNSDQAEFCGGTPQSQFLNVAAYKFVPLTDLFERREQLRELARRLGLKGTILLSPEGINLFVAGLSADVRQLLDTLTSDKEIGSLEVKESTSDTQPFSRMLVKVKKEIIAFGMPDIDPVNAPAKKISPTELKSWLDEGKPCLLLDVRNDYEVGLGTFENAKPIGVDHFRNFPTAVEKLPPETKAQPIVMFCTGGIRCEKAGPFMQQAGFREVYQLSGGILKYFEECGNEHYNGECFVFDKRVALDANLQETDTEMCFVCQELLSKEDQQSPDYIIGEQCPYCCKKSVDLATPREPSDRGIGHSN</sequence>